<dbReference type="PANTHER" id="PTHR43133:SF60">
    <property type="entry name" value="RNA POLYMERASE SIGMA FACTOR SIGV"/>
    <property type="match status" value="1"/>
</dbReference>
<dbReference type="GO" id="GO:0016987">
    <property type="term" value="F:sigma factor activity"/>
    <property type="evidence" value="ECO:0007669"/>
    <property type="project" value="UniProtKB-KW"/>
</dbReference>
<keyword evidence="4 6" id="KW-0238">DNA-binding</keyword>
<dbReference type="Pfam" id="PF08281">
    <property type="entry name" value="Sigma70_r4_2"/>
    <property type="match status" value="1"/>
</dbReference>
<dbReference type="GO" id="GO:0003677">
    <property type="term" value="F:DNA binding"/>
    <property type="evidence" value="ECO:0007669"/>
    <property type="project" value="UniProtKB-KW"/>
</dbReference>
<dbReference type="InterPro" id="IPR007627">
    <property type="entry name" value="RNA_pol_sigma70_r2"/>
</dbReference>
<dbReference type="Pfam" id="PF04542">
    <property type="entry name" value="Sigma70_r2"/>
    <property type="match status" value="1"/>
</dbReference>
<dbReference type="GO" id="GO:0006352">
    <property type="term" value="P:DNA-templated transcription initiation"/>
    <property type="evidence" value="ECO:0007669"/>
    <property type="project" value="InterPro"/>
</dbReference>
<dbReference type="Gene3D" id="1.10.1740.10">
    <property type="match status" value="1"/>
</dbReference>
<dbReference type="CDD" id="cd06171">
    <property type="entry name" value="Sigma70_r4"/>
    <property type="match status" value="1"/>
</dbReference>
<dbReference type="Gene3D" id="1.10.10.10">
    <property type="entry name" value="Winged helix-like DNA-binding domain superfamily/Winged helix DNA-binding domain"/>
    <property type="match status" value="1"/>
</dbReference>
<dbReference type="AlphaFoldDB" id="E6U229"/>
<proteinExistence type="inferred from homology"/>
<dbReference type="HOGENOM" id="CLU_047691_3_1_9"/>
<evidence type="ECO:0000256" key="4">
    <source>
        <dbReference type="ARBA" id="ARBA00023125"/>
    </source>
</evidence>
<gene>
    <name evidence="9" type="ordered locus">Bcell_1000</name>
</gene>
<dbReference type="InterPro" id="IPR036388">
    <property type="entry name" value="WH-like_DNA-bd_sf"/>
</dbReference>
<dbReference type="eggNOG" id="COG1595">
    <property type="taxonomic scope" value="Bacteria"/>
</dbReference>
<accession>E6U229</accession>
<evidence type="ECO:0000256" key="1">
    <source>
        <dbReference type="ARBA" id="ARBA00010641"/>
    </source>
</evidence>
<feature type="domain" description="RNA polymerase sigma-70 region 2" evidence="7">
    <location>
        <begin position="25"/>
        <end position="90"/>
    </location>
</feature>
<dbReference type="NCBIfam" id="TIGR02937">
    <property type="entry name" value="sigma70-ECF"/>
    <property type="match status" value="1"/>
</dbReference>
<keyword evidence="2 6" id="KW-0805">Transcription regulation</keyword>
<dbReference type="InterPro" id="IPR000838">
    <property type="entry name" value="RNA_pol_sigma70_ECF_CS"/>
</dbReference>
<protein>
    <recommendedName>
        <fullName evidence="6">RNA polymerase sigma factor</fullName>
    </recommendedName>
</protein>
<dbReference type="KEGG" id="bco:Bcell_1000"/>
<evidence type="ECO:0000259" key="8">
    <source>
        <dbReference type="Pfam" id="PF08281"/>
    </source>
</evidence>
<dbReference type="GO" id="GO:0006950">
    <property type="term" value="P:response to stress"/>
    <property type="evidence" value="ECO:0007669"/>
    <property type="project" value="UniProtKB-ARBA"/>
</dbReference>
<keyword evidence="5 6" id="KW-0804">Transcription</keyword>
<dbReference type="InterPro" id="IPR014284">
    <property type="entry name" value="RNA_pol_sigma-70_dom"/>
</dbReference>
<evidence type="ECO:0000256" key="6">
    <source>
        <dbReference type="RuleBase" id="RU000716"/>
    </source>
</evidence>
<comment type="similarity">
    <text evidence="1 6">Belongs to the sigma-70 factor family. ECF subfamily.</text>
</comment>
<organism evidence="9 10">
    <name type="scientific">Evansella cellulosilytica (strain ATCC 21833 / DSM 2522 / FERM P-1141 / JCM 9156 / N-4)</name>
    <name type="common">Bacillus cellulosilyticus</name>
    <dbReference type="NCBI Taxonomy" id="649639"/>
    <lineage>
        <taxon>Bacteria</taxon>
        <taxon>Bacillati</taxon>
        <taxon>Bacillota</taxon>
        <taxon>Bacilli</taxon>
        <taxon>Bacillales</taxon>
        <taxon>Bacillaceae</taxon>
        <taxon>Evansella</taxon>
    </lineage>
</organism>
<name>E6U229_EVAC2</name>
<dbReference type="PROSITE" id="PS01063">
    <property type="entry name" value="SIGMA70_ECF"/>
    <property type="match status" value="1"/>
</dbReference>
<keyword evidence="3 6" id="KW-0731">Sigma factor</keyword>
<dbReference type="InterPro" id="IPR039425">
    <property type="entry name" value="RNA_pol_sigma-70-like"/>
</dbReference>
<dbReference type="InterPro" id="IPR013325">
    <property type="entry name" value="RNA_pol_sigma_r2"/>
</dbReference>
<dbReference type="SUPFAM" id="SSF88659">
    <property type="entry name" value="Sigma3 and sigma4 domains of RNA polymerase sigma factors"/>
    <property type="match status" value="1"/>
</dbReference>
<dbReference type="EMBL" id="CP002394">
    <property type="protein sequence ID" value="ADU29273.1"/>
    <property type="molecule type" value="Genomic_DNA"/>
</dbReference>
<evidence type="ECO:0000313" key="9">
    <source>
        <dbReference type="EMBL" id="ADU29273.1"/>
    </source>
</evidence>
<keyword evidence="10" id="KW-1185">Reference proteome</keyword>
<evidence type="ECO:0000313" key="10">
    <source>
        <dbReference type="Proteomes" id="UP000001401"/>
    </source>
</evidence>
<dbReference type="PANTHER" id="PTHR43133">
    <property type="entry name" value="RNA POLYMERASE ECF-TYPE SIGMA FACTO"/>
    <property type="match status" value="1"/>
</dbReference>
<evidence type="ECO:0000256" key="2">
    <source>
        <dbReference type="ARBA" id="ARBA00023015"/>
    </source>
</evidence>
<evidence type="ECO:0000256" key="5">
    <source>
        <dbReference type="ARBA" id="ARBA00023163"/>
    </source>
</evidence>
<dbReference type="STRING" id="649639.Bcell_1000"/>
<dbReference type="InterPro" id="IPR013249">
    <property type="entry name" value="RNA_pol_sigma70_r4_t2"/>
</dbReference>
<evidence type="ECO:0000259" key="7">
    <source>
        <dbReference type="Pfam" id="PF04542"/>
    </source>
</evidence>
<reference evidence="9 10" key="1">
    <citation type="submission" date="2010-12" db="EMBL/GenBank/DDBJ databases">
        <title>Complete sequence of Bacillus cellulosilyticus DSM 2522.</title>
        <authorList>
            <consortium name="US DOE Joint Genome Institute"/>
            <person name="Lucas S."/>
            <person name="Copeland A."/>
            <person name="Lapidus A."/>
            <person name="Cheng J.-F."/>
            <person name="Bruce D."/>
            <person name="Goodwin L."/>
            <person name="Pitluck S."/>
            <person name="Chertkov O."/>
            <person name="Detter J.C."/>
            <person name="Han C."/>
            <person name="Tapia R."/>
            <person name="Land M."/>
            <person name="Hauser L."/>
            <person name="Jeffries C."/>
            <person name="Kyrpides N."/>
            <person name="Ivanova N."/>
            <person name="Mikhailova N."/>
            <person name="Brumm P."/>
            <person name="Mead D."/>
            <person name="Woyke T."/>
        </authorList>
    </citation>
    <scope>NUCLEOTIDE SEQUENCE [LARGE SCALE GENOMIC DNA]</scope>
    <source>
        <strain evidence="10">ATCC 21833 / DSM 2522 / FERM P-1141 / JCM 9156 / N-4</strain>
    </source>
</reference>
<dbReference type="InterPro" id="IPR013324">
    <property type="entry name" value="RNA_pol_sigma_r3/r4-like"/>
</dbReference>
<sequence length="187" mass="22115">MGEGEGYVSVLNRQDTMDDVFLEVLINQYYEALVNVSYTYVKNWSTAEDIVQDVFIKILNSYHLFENRSSIKTWLYKITMNKSKDYLRKTYFKRVVIMGVIDRLITDRTPEDNIIQKSMDKELAECIFILPIKYREVIILFYYEDLSLTEMGELLGENVSTLKSRLQRARRRLKEVLSSRGITYESI</sequence>
<feature type="domain" description="RNA polymerase sigma factor 70 region 4 type 2" evidence="8">
    <location>
        <begin position="122"/>
        <end position="173"/>
    </location>
</feature>
<dbReference type="Proteomes" id="UP000001401">
    <property type="component" value="Chromosome"/>
</dbReference>
<dbReference type="SUPFAM" id="SSF88946">
    <property type="entry name" value="Sigma2 domain of RNA polymerase sigma factors"/>
    <property type="match status" value="1"/>
</dbReference>
<evidence type="ECO:0000256" key="3">
    <source>
        <dbReference type="ARBA" id="ARBA00023082"/>
    </source>
</evidence>